<dbReference type="PANTHER" id="PTHR40279">
    <property type="entry name" value="PQQC-LIKE PROTEIN"/>
    <property type="match status" value="1"/>
</dbReference>
<dbReference type="GO" id="GO:0016491">
    <property type="term" value="F:oxidoreductase activity"/>
    <property type="evidence" value="ECO:0007669"/>
    <property type="project" value="UniProtKB-KW"/>
</dbReference>
<dbReference type="AlphaFoldDB" id="A0ABD5ESC4"/>
<dbReference type="InterPro" id="IPR016084">
    <property type="entry name" value="Haem_Oase-like_multi-hlx"/>
</dbReference>
<dbReference type="Pfam" id="PF14518">
    <property type="entry name" value="Haem_oxygenas_2"/>
    <property type="match status" value="1"/>
</dbReference>
<comment type="caution">
    <text evidence="2">The sequence shown here is derived from an EMBL/GenBank/DDBJ whole genome shotgun (WGS) entry which is preliminary data.</text>
</comment>
<evidence type="ECO:0000313" key="3">
    <source>
        <dbReference type="Proteomes" id="UP001183535"/>
    </source>
</evidence>
<dbReference type="SMART" id="SM01236">
    <property type="entry name" value="Haem_oxygenase_2"/>
    <property type="match status" value="1"/>
</dbReference>
<keyword evidence="3" id="KW-1185">Reference proteome</keyword>
<organism evidence="2 3">
    <name type="scientific">Streptomyces doudnae</name>
    <dbReference type="NCBI Taxonomy" id="3075536"/>
    <lineage>
        <taxon>Bacteria</taxon>
        <taxon>Bacillati</taxon>
        <taxon>Actinomycetota</taxon>
        <taxon>Actinomycetes</taxon>
        <taxon>Kitasatosporales</taxon>
        <taxon>Streptomycetaceae</taxon>
        <taxon>Streptomyces</taxon>
    </lineage>
</organism>
<dbReference type="RefSeq" id="WP_093829475.1">
    <property type="nucleotide sequence ID" value="NZ_JAVRES010000006.1"/>
</dbReference>
<gene>
    <name evidence="2" type="ORF">RM877_16560</name>
</gene>
<accession>A0ABD5ESC4</accession>
<dbReference type="EMBL" id="JAVRES010000006">
    <property type="protein sequence ID" value="MDT0436297.1"/>
    <property type="molecule type" value="Genomic_DNA"/>
</dbReference>
<name>A0ABD5ESC4_9ACTN</name>
<dbReference type="InterPro" id="IPR039068">
    <property type="entry name" value="PqqC-like"/>
</dbReference>
<dbReference type="Proteomes" id="UP001183535">
    <property type="component" value="Unassembled WGS sequence"/>
</dbReference>
<dbReference type="Gene3D" id="1.20.910.10">
    <property type="entry name" value="Heme oxygenase-like"/>
    <property type="match status" value="1"/>
</dbReference>
<reference evidence="3" key="1">
    <citation type="submission" date="2023-07" db="EMBL/GenBank/DDBJ databases">
        <title>30 novel species of actinomycetes from the DSMZ collection.</title>
        <authorList>
            <person name="Nouioui I."/>
        </authorList>
    </citation>
    <scope>NUCLEOTIDE SEQUENCE [LARGE SCALE GENOMIC DNA]</scope>
    <source>
        <strain evidence="3">DSM 41981</strain>
    </source>
</reference>
<proteinExistence type="predicted"/>
<evidence type="ECO:0000313" key="2">
    <source>
        <dbReference type="EMBL" id="MDT0436297.1"/>
    </source>
</evidence>
<keyword evidence="1" id="KW-0560">Oxidoreductase</keyword>
<protein>
    <submittedName>
        <fullName evidence="2">Iron-containing redox enzyme family protein</fullName>
    </submittedName>
</protein>
<dbReference type="SUPFAM" id="SSF48613">
    <property type="entry name" value="Heme oxygenase-like"/>
    <property type="match status" value="1"/>
</dbReference>
<dbReference type="PANTHER" id="PTHR40279:SF3">
    <property type="entry name" value="4-AMINOBENZOATE SYNTHASE"/>
    <property type="match status" value="1"/>
</dbReference>
<sequence length="250" mass="28077">MFVSAVRKQVDGSLDEVRNHPLVASAAAGTLPRDAAHRWVFCAGRESRSFPWILRELLAWTDDDKVRRILQENLDDELGSGDPRHAHFLHYLHLLDGLGVAREEFDTYAERAGISLALSLAFNVAKSRSTGRAIGYMLVNEAMTPVTYNAARQALTRHHPELRTDFFDLHIEVDDQHVAALYEAVEALPDDEERELRFGIALGRRGMEILLDEAYGVFDAHVEPLRITDERWNPLNGLPSGAPDGEQAEE</sequence>
<evidence type="ECO:0000256" key="1">
    <source>
        <dbReference type="ARBA" id="ARBA00023002"/>
    </source>
</evidence>